<feature type="transmembrane region" description="Helical" evidence="10">
    <location>
        <begin position="104"/>
        <end position="124"/>
    </location>
</feature>
<dbReference type="RefSeq" id="XP_022583619.1">
    <property type="nucleotide sequence ID" value="XM_022724457.1"/>
</dbReference>
<dbReference type="AlphaFoldDB" id="A0A1L9SPB4"/>
<protein>
    <recommendedName>
        <fullName evidence="13">OPT family small oligopeptide transporter</fullName>
    </recommendedName>
</protein>
<name>A0A1L9SPB4_9EURO</name>
<feature type="transmembrane region" description="Helical" evidence="10">
    <location>
        <begin position="208"/>
        <end position="229"/>
    </location>
</feature>
<evidence type="ECO:0000313" key="11">
    <source>
        <dbReference type="EMBL" id="OJJ49109.1"/>
    </source>
</evidence>
<keyword evidence="6" id="KW-0653">Protein transport</keyword>
<evidence type="ECO:0000256" key="7">
    <source>
        <dbReference type="ARBA" id="ARBA00022989"/>
    </source>
</evidence>
<evidence type="ECO:0000256" key="2">
    <source>
        <dbReference type="ARBA" id="ARBA00008807"/>
    </source>
</evidence>
<keyword evidence="12" id="KW-1185">Reference proteome</keyword>
<feature type="region of interest" description="Disordered" evidence="9">
    <location>
        <begin position="1"/>
        <end position="36"/>
    </location>
</feature>
<evidence type="ECO:0008006" key="13">
    <source>
        <dbReference type="Google" id="ProtNLM"/>
    </source>
</evidence>
<feature type="transmembrane region" description="Helical" evidence="10">
    <location>
        <begin position="471"/>
        <end position="489"/>
    </location>
</feature>
<dbReference type="Proteomes" id="UP000184188">
    <property type="component" value="Unassembled WGS sequence"/>
</dbReference>
<organism evidence="11 12">
    <name type="scientific">Penicilliopsis zonata CBS 506.65</name>
    <dbReference type="NCBI Taxonomy" id="1073090"/>
    <lineage>
        <taxon>Eukaryota</taxon>
        <taxon>Fungi</taxon>
        <taxon>Dikarya</taxon>
        <taxon>Ascomycota</taxon>
        <taxon>Pezizomycotina</taxon>
        <taxon>Eurotiomycetes</taxon>
        <taxon>Eurotiomycetidae</taxon>
        <taxon>Eurotiales</taxon>
        <taxon>Aspergillaceae</taxon>
        <taxon>Penicilliopsis</taxon>
    </lineage>
</organism>
<evidence type="ECO:0000313" key="12">
    <source>
        <dbReference type="Proteomes" id="UP000184188"/>
    </source>
</evidence>
<dbReference type="PANTHER" id="PTHR22601">
    <property type="entry name" value="ISP4 LIKE PROTEIN"/>
    <property type="match status" value="1"/>
</dbReference>
<dbReference type="InterPro" id="IPR004813">
    <property type="entry name" value="OPT"/>
</dbReference>
<sequence>MPGIVEDSPASHEPTSSIEKKGDLRLSEESASDNQTDVEIHAQGFLSTKDLKGDFSDVPLGQGIAPDSDDVYVDPRLKNYPIELVAKTVDLKNDPTEPILTFRFWMLSTFWVVVGCALSTFYYFKPYYVTVTSYAVQLLSWGMGVAMANYLPNREFNWFGFKWNPNPAPWNAKEHALVVVAYWGSCYTAFGLGPLSAIELFYGESLNAGWSIAFLITTQMIGYGFAGLLRDILVRPPTMYYPGVLPNITLFNAMHHNPSATKKALKYFAIVAATAFIWEWFPQVIFPLLSTMPIICWMGHGNWKAWVLGSGTYGFGLLDLSIDWNYGAFFSPLYTPLWSTMNTALFTIFICWVLYPIIYFTNTMNAQTFAPMDTGTYTANGSTYDVTNILTASNTLNETAYAEYGSPYWAPSYVFYWFWGFAALSASLMYALLWYGKEAWNGLRDAFSNRYNDYDDPYLKIMSYQKRVPHWWYLTLLAICSGLAIAGLYEGQIRMPWWGFIVICLVSFLMTWPNGILWAVANTAVGMGMFSDLLGGFLFPGQPTAMLAAYTYGYAVLEQNLNLISDYKFGFYMKIPEREMFIGQVWGTLLGPFVNYGVSQILITHERRYLDGELSSNNWDAVNSRYFYSTSIIWGILGPKRFFADRYPWVYYSFLVGPAAVLAVWLVHRWKPHWKLETRFNPTLMFLAGTNWPYYPMANFFMSFLTAITFMGYLRKYKPAWWRKYNYLTGVGLDCGTQLMTLVGVFIVDLPNLSFPTWWGNNPDYPDRCFPPADLPPYATN</sequence>
<dbReference type="GO" id="GO:0035673">
    <property type="term" value="F:oligopeptide transmembrane transporter activity"/>
    <property type="evidence" value="ECO:0007669"/>
    <property type="project" value="InterPro"/>
</dbReference>
<evidence type="ECO:0000256" key="6">
    <source>
        <dbReference type="ARBA" id="ARBA00022927"/>
    </source>
</evidence>
<dbReference type="EMBL" id="KV878338">
    <property type="protein sequence ID" value="OJJ49109.1"/>
    <property type="molecule type" value="Genomic_DNA"/>
</dbReference>
<dbReference type="GO" id="GO:0016020">
    <property type="term" value="C:membrane"/>
    <property type="evidence" value="ECO:0007669"/>
    <property type="project" value="UniProtKB-SubCell"/>
</dbReference>
<keyword evidence="5" id="KW-0571">Peptide transport</keyword>
<reference evidence="12" key="1">
    <citation type="journal article" date="2017" name="Genome Biol.">
        <title>Comparative genomics reveals high biological diversity and specific adaptations in the industrially and medically important fungal genus Aspergillus.</title>
        <authorList>
            <person name="de Vries R.P."/>
            <person name="Riley R."/>
            <person name="Wiebenga A."/>
            <person name="Aguilar-Osorio G."/>
            <person name="Amillis S."/>
            <person name="Uchima C.A."/>
            <person name="Anderluh G."/>
            <person name="Asadollahi M."/>
            <person name="Askin M."/>
            <person name="Barry K."/>
            <person name="Battaglia E."/>
            <person name="Bayram O."/>
            <person name="Benocci T."/>
            <person name="Braus-Stromeyer S.A."/>
            <person name="Caldana C."/>
            <person name="Canovas D."/>
            <person name="Cerqueira G.C."/>
            <person name="Chen F."/>
            <person name="Chen W."/>
            <person name="Choi C."/>
            <person name="Clum A."/>
            <person name="Dos Santos R.A."/>
            <person name="Damasio A.R."/>
            <person name="Diallinas G."/>
            <person name="Emri T."/>
            <person name="Fekete E."/>
            <person name="Flipphi M."/>
            <person name="Freyberg S."/>
            <person name="Gallo A."/>
            <person name="Gournas C."/>
            <person name="Habgood R."/>
            <person name="Hainaut M."/>
            <person name="Harispe M.L."/>
            <person name="Henrissat B."/>
            <person name="Hilden K.S."/>
            <person name="Hope R."/>
            <person name="Hossain A."/>
            <person name="Karabika E."/>
            <person name="Karaffa L."/>
            <person name="Karanyi Z."/>
            <person name="Krasevec N."/>
            <person name="Kuo A."/>
            <person name="Kusch H."/>
            <person name="LaButti K."/>
            <person name="Lagendijk E.L."/>
            <person name="Lapidus A."/>
            <person name="Levasseur A."/>
            <person name="Lindquist E."/>
            <person name="Lipzen A."/>
            <person name="Logrieco A.F."/>
            <person name="MacCabe A."/>
            <person name="Maekelae M.R."/>
            <person name="Malavazi I."/>
            <person name="Melin P."/>
            <person name="Meyer V."/>
            <person name="Mielnichuk N."/>
            <person name="Miskei M."/>
            <person name="Molnar A.P."/>
            <person name="Mule G."/>
            <person name="Ngan C.Y."/>
            <person name="Orejas M."/>
            <person name="Orosz E."/>
            <person name="Ouedraogo J.P."/>
            <person name="Overkamp K.M."/>
            <person name="Park H.-S."/>
            <person name="Perrone G."/>
            <person name="Piumi F."/>
            <person name="Punt P.J."/>
            <person name="Ram A.F."/>
            <person name="Ramon A."/>
            <person name="Rauscher S."/>
            <person name="Record E."/>
            <person name="Riano-Pachon D.M."/>
            <person name="Robert V."/>
            <person name="Roehrig J."/>
            <person name="Ruller R."/>
            <person name="Salamov A."/>
            <person name="Salih N.S."/>
            <person name="Samson R.A."/>
            <person name="Sandor E."/>
            <person name="Sanguinetti M."/>
            <person name="Schuetze T."/>
            <person name="Sepcic K."/>
            <person name="Shelest E."/>
            <person name="Sherlock G."/>
            <person name="Sophianopoulou V."/>
            <person name="Squina F.M."/>
            <person name="Sun H."/>
            <person name="Susca A."/>
            <person name="Todd R.B."/>
            <person name="Tsang A."/>
            <person name="Unkles S.E."/>
            <person name="van de Wiele N."/>
            <person name="van Rossen-Uffink D."/>
            <person name="Oliveira J.V."/>
            <person name="Vesth T.C."/>
            <person name="Visser J."/>
            <person name="Yu J.-H."/>
            <person name="Zhou M."/>
            <person name="Andersen M.R."/>
            <person name="Archer D.B."/>
            <person name="Baker S.E."/>
            <person name="Benoit I."/>
            <person name="Brakhage A.A."/>
            <person name="Braus G.H."/>
            <person name="Fischer R."/>
            <person name="Frisvad J.C."/>
            <person name="Goldman G.H."/>
            <person name="Houbraken J."/>
            <person name="Oakley B."/>
            <person name="Pocsi I."/>
            <person name="Scazzocchio C."/>
            <person name="Seiboth B."/>
            <person name="vanKuyk P.A."/>
            <person name="Wortman J."/>
            <person name="Dyer P.S."/>
            <person name="Grigoriev I.V."/>
        </authorList>
    </citation>
    <scope>NUCLEOTIDE SEQUENCE [LARGE SCALE GENOMIC DNA]</scope>
    <source>
        <strain evidence="12">CBS 506.65</strain>
    </source>
</reference>
<dbReference type="VEuPathDB" id="FungiDB:ASPZODRAFT_13846"/>
<feature type="transmembrane region" description="Helical" evidence="10">
    <location>
        <begin position="264"/>
        <end position="285"/>
    </location>
</feature>
<feature type="transmembrane region" description="Helical" evidence="10">
    <location>
        <begin position="726"/>
        <end position="748"/>
    </location>
</feature>
<keyword evidence="8 10" id="KW-0472">Membrane</keyword>
<feature type="transmembrane region" description="Helical" evidence="10">
    <location>
        <begin position="343"/>
        <end position="361"/>
    </location>
</feature>
<dbReference type="Pfam" id="PF03169">
    <property type="entry name" value="OPT"/>
    <property type="match status" value="1"/>
</dbReference>
<evidence type="ECO:0000256" key="8">
    <source>
        <dbReference type="ARBA" id="ARBA00023136"/>
    </source>
</evidence>
<keyword evidence="7 10" id="KW-1133">Transmembrane helix</keyword>
<feature type="transmembrane region" description="Helical" evidence="10">
    <location>
        <begin position="495"/>
        <end position="521"/>
    </location>
</feature>
<comment type="similarity">
    <text evidence="2">Belongs to the oligopeptide OPT transporter family.</text>
</comment>
<evidence type="ECO:0000256" key="4">
    <source>
        <dbReference type="ARBA" id="ARBA00022692"/>
    </source>
</evidence>
<comment type="subcellular location">
    <subcellularLocation>
        <location evidence="1">Membrane</location>
        <topology evidence="1">Multi-pass membrane protein</topology>
    </subcellularLocation>
</comment>
<evidence type="ECO:0000256" key="5">
    <source>
        <dbReference type="ARBA" id="ARBA00022856"/>
    </source>
</evidence>
<keyword evidence="3" id="KW-0813">Transport</keyword>
<proteinExistence type="inferred from homology"/>
<evidence type="ECO:0000256" key="9">
    <source>
        <dbReference type="SAM" id="MobiDB-lite"/>
    </source>
</evidence>
<accession>A0A1L9SPB4</accession>
<dbReference type="GeneID" id="34610922"/>
<keyword evidence="4 10" id="KW-0812">Transmembrane</keyword>
<feature type="transmembrane region" description="Helical" evidence="10">
    <location>
        <begin position="649"/>
        <end position="668"/>
    </location>
</feature>
<dbReference type="InterPro" id="IPR004648">
    <property type="entry name" value="Oligpept_transpt"/>
</dbReference>
<feature type="transmembrane region" description="Helical" evidence="10">
    <location>
        <begin position="305"/>
        <end position="322"/>
    </location>
</feature>
<evidence type="ECO:0000256" key="1">
    <source>
        <dbReference type="ARBA" id="ARBA00004141"/>
    </source>
</evidence>
<feature type="compositionally biased region" description="Basic and acidic residues" evidence="9">
    <location>
        <begin position="18"/>
        <end position="28"/>
    </location>
</feature>
<feature type="transmembrane region" description="Helical" evidence="10">
    <location>
        <begin position="694"/>
        <end position="714"/>
    </location>
</feature>
<dbReference type="OrthoDB" id="9986677at2759"/>
<dbReference type="NCBIfam" id="TIGR00728">
    <property type="entry name" value="OPT_sfam"/>
    <property type="match status" value="1"/>
</dbReference>
<feature type="transmembrane region" description="Helical" evidence="10">
    <location>
        <begin position="414"/>
        <end position="435"/>
    </location>
</feature>
<dbReference type="GO" id="GO:0015031">
    <property type="term" value="P:protein transport"/>
    <property type="evidence" value="ECO:0007669"/>
    <property type="project" value="UniProtKB-KW"/>
</dbReference>
<gene>
    <name evidence="11" type="ORF">ASPZODRAFT_13846</name>
</gene>
<evidence type="ECO:0000256" key="3">
    <source>
        <dbReference type="ARBA" id="ARBA00022448"/>
    </source>
</evidence>
<evidence type="ECO:0000256" key="10">
    <source>
        <dbReference type="SAM" id="Phobius"/>
    </source>
</evidence>